<evidence type="ECO:0000256" key="2">
    <source>
        <dbReference type="SAM" id="Phobius"/>
    </source>
</evidence>
<keyword evidence="2" id="KW-0472">Membrane</keyword>
<feature type="chain" id="PRO_5007629999" evidence="3">
    <location>
        <begin position="22"/>
        <end position="663"/>
    </location>
</feature>
<dbReference type="AlphaFoldDB" id="A0A158P4T9"/>
<reference evidence="5" key="1">
    <citation type="submission" date="2011-08" db="EMBL/GenBank/DDBJ databases">
        <authorList>
            <person name="Rombauts S."/>
        </authorList>
    </citation>
    <scope>NUCLEOTIDE SEQUENCE</scope>
    <source>
        <strain evidence="5">London</strain>
    </source>
</reference>
<evidence type="ECO:0000256" key="3">
    <source>
        <dbReference type="SAM" id="SignalP"/>
    </source>
</evidence>
<name>A0A158P4T9_TETUR</name>
<keyword evidence="2" id="KW-0812">Transmembrane</keyword>
<keyword evidence="2" id="KW-1133">Transmembrane helix</keyword>
<evidence type="ECO:0000313" key="5">
    <source>
        <dbReference type="Proteomes" id="UP000015104"/>
    </source>
</evidence>
<dbReference type="EnsemblMetazoa" id="tetur09g06880.1">
    <property type="protein sequence ID" value="tetur09g06880.1"/>
    <property type="gene ID" value="tetur09g06880"/>
</dbReference>
<feature type="signal peptide" evidence="3">
    <location>
        <begin position="1"/>
        <end position="21"/>
    </location>
</feature>
<accession>A0A158P4T9</accession>
<dbReference type="EMBL" id="CAEY01002017">
    <property type="status" value="NOT_ANNOTATED_CDS"/>
    <property type="molecule type" value="Genomic_DNA"/>
</dbReference>
<sequence length="663" mass="76864">MFIQLLIWFFKFWLLIELTYSFRTFKHDIASYYKTHDSVFLTNPTSHTTSYGIYVAGKTIIIDIPKSVVNVSEILDWKVVSLIKNRLMFVHKNKPYILIDQQRIKQMNYSGELSESIIAFGDNEALHVPTIFNPNLTKPVHKWNYIELLYFDDQNEKVSVKRSLPWLKDDDWKFIKEWNMTDYIHFDNKLYLLIKRSISNANSQSVTQEISIVQLCLDKGSELISSAVEVHFTRPEFITNQLIDLIFVFLFAPHETEYDRYQLHTTQLESSSNTKIYDIYFLRDFVLLFEETAIECTSASGESTLLRHYLRSEVGGCKKTSQKSCSTMENIVPSRNVSDFFTGTFYNFSLFDTRATFVHKIHFVTLPYPHFKKIILMHTIPLELTAFCEYLSSQCLYLFLINSNFFEMSSQAEFHINKYPFGFNFIDKETNKILFIPIGMCSHLKTCTQCIMYGLYYNCIWSNFFCVPDTQPKNKIALTVDHCFKVIQIFPLIFNSSSPTNLTIKLDKTLDFTDSQEQLVIQAGDNHCTDITRDAFSINCTLNLLESGKFNIEVSLQNDKYADAVMLRAVSVDQVYISVSNGRYIFVLLSLGLVIGFILLLGFKANNKKDSSEFLEFRKAAKVIRKVSKTMISKTMSDERIKSFQEPKSTTEMSVPSISKSTR</sequence>
<evidence type="ECO:0000256" key="1">
    <source>
        <dbReference type="SAM" id="MobiDB-lite"/>
    </source>
</evidence>
<keyword evidence="5" id="KW-1185">Reference proteome</keyword>
<organism evidence="4 5">
    <name type="scientific">Tetranychus urticae</name>
    <name type="common">Two-spotted spider mite</name>
    <dbReference type="NCBI Taxonomy" id="32264"/>
    <lineage>
        <taxon>Eukaryota</taxon>
        <taxon>Metazoa</taxon>
        <taxon>Ecdysozoa</taxon>
        <taxon>Arthropoda</taxon>
        <taxon>Chelicerata</taxon>
        <taxon>Arachnida</taxon>
        <taxon>Acari</taxon>
        <taxon>Acariformes</taxon>
        <taxon>Trombidiformes</taxon>
        <taxon>Prostigmata</taxon>
        <taxon>Eleutherengona</taxon>
        <taxon>Raphignathae</taxon>
        <taxon>Tetranychoidea</taxon>
        <taxon>Tetranychidae</taxon>
        <taxon>Tetranychus</taxon>
    </lineage>
</organism>
<feature type="compositionally biased region" description="Polar residues" evidence="1">
    <location>
        <begin position="646"/>
        <end position="663"/>
    </location>
</feature>
<evidence type="ECO:0000313" key="4">
    <source>
        <dbReference type="EnsemblMetazoa" id="tetur09g06880.1"/>
    </source>
</evidence>
<keyword evidence="3" id="KW-0732">Signal</keyword>
<feature type="transmembrane region" description="Helical" evidence="2">
    <location>
        <begin position="584"/>
        <end position="603"/>
    </location>
</feature>
<dbReference type="Proteomes" id="UP000015104">
    <property type="component" value="Unassembled WGS sequence"/>
</dbReference>
<proteinExistence type="predicted"/>
<feature type="region of interest" description="Disordered" evidence="1">
    <location>
        <begin position="637"/>
        <end position="663"/>
    </location>
</feature>
<protein>
    <submittedName>
        <fullName evidence="4">Uncharacterized protein</fullName>
    </submittedName>
</protein>
<reference evidence="4" key="2">
    <citation type="submission" date="2016-04" db="UniProtKB">
        <authorList>
            <consortium name="EnsemblMetazoa"/>
        </authorList>
    </citation>
    <scope>IDENTIFICATION</scope>
</reference>